<gene>
    <name evidence="1" type="ORF">JMA_42090</name>
</gene>
<dbReference type="Proteomes" id="UP000031449">
    <property type="component" value="Plasmid unnamed"/>
</dbReference>
<accession>A0A0B5ATX3</accession>
<name>A0A0B5ATX3_9BACL</name>
<proteinExistence type="predicted"/>
<dbReference type="EMBL" id="CP009417">
    <property type="protein sequence ID" value="AJD93526.1"/>
    <property type="molecule type" value="Genomic_DNA"/>
</dbReference>
<evidence type="ECO:0000313" key="2">
    <source>
        <dbReference type="Proteomes" id="UP000031449"/>
    </source>
</evidence>
<reference evidence="1 2" key="1">
    <citation type="submission" date="2014-08" db="EMBL/GenBank/DDBJ databases">
        <title>Complete genome of a marine bacteria Jeotgalibacillus malaysiensis.</title>
        <authorList>
            <person name="Yaakop A.S."/>
            <person name="Chan K.-G."/>
            <person name="Goh K.M."/>
        </authorList>
    </citation>
    <scope>NUCLEOTIDE SEQUENCE [LARGE SCALE GENOMIC DNA]</scope>
    <source>
        <strain evidence="1 2">D5</strain>
        <plasmid evidence="2">Plasmid</plasmid>
    </source>
</reference>
<dbReference type="KEGG" id="jeo:JMA_42090"/>
<keyword evidence="2" id="KW-1185">Reference proteome</keyword>
<dbReference type="HOGENOM" id="CLU_2682892_0_0_9"/>
<dbReference type="BioCyc" id="JESP1508404:G14D9-13529-MONOMER"/>
<dbReference type="AlphaFoldDB" id="A0A0B5ATX3"/>
<geneLocation type="plasmid" evidence="2"/>
<organism evidence="1 2">
    <name type="scientific">Jeotgalibacillus malaysiensis</name>
    <dbReference type="NCBI Taxonomy" id="1508404"/>
    <lineage>
        <taxon>Bacteria</taxon>
        <taxon>Bacillati</taxon>
        <taxon>Bacillota</taxon>
        <taxon>Bacilli</taxon>
        <taxon>Bacillales</taxon>
        <taxon>Caryophanaceae</taxon>
        <taxon>Jeotgalibacillus</taxon>
    </lineage>
</organism>
<keyword evidence="1" id="KW-0614">Plasmid</keyword>
<evidence type="ECO:0000313" key="1">
    <source>
        <dbReference type="EMBL" id="AJD93526.1"/>
    </source>
</evidence>
<sequence>MMKTNMKHCAEQTNIRPSIDATTYPQERVFWAGKFYNESQKRYFDRWKNVSYILSLSLEKVRKRHFISSHPIPA</sequence>
<protein>
    <submittedName>
        <fullName evidence="1">Uncharacterized protein</fullName>
    </submittedName>
</protein>